<dbReference type="GO" id="GO:0003676">
    <property type="term" value="F:nucleic acid binding"/>
    <property type="evidence" value="ECO:0007669"/>
    <property type="project" value="InterPro"/>
</dbReference>
<dbReference type="Proteomes" id="UP000230069">
    <property type="component" value="Unassembled WGS sequence"/>
</dbReference>
<dbReference type="PANTHER" id="PTHR13620">
    <property type="entry name" value="3-5 EXONUCLEASE"/>
    <property type="match status" value="1"/>
</dbReference>
<evidence type="ECO:0000256" key="2">
    <source>
        <dbReference type="ARBA" id="ARBA00022801"/>
    </source>
</evidence>
<dbReference type="AlphaFoldDB" id="A0A2G5EZ25"/>
<feature type="domain" description="3'-5' exonuclease" evidence="3">
    <location>
        <begin position="106"/>
        <end position="218"/>
    </location>
</feature>
<organism evidence="4 5">
    <name type="scientific">Aquilegia coerulea</name>
    <name type="common">Rocky mountain columbine</name>
    <dbReference type="NCBI Taxonomy" id="218851"/>
    <lineage>
        <taxon>Eukaryota</taxon>
        <taxon>Viridiplantae</taxon>
        <taxon>Streptophyta</taxon>
        <taxon>Embryophyta</taxon>
        <taxon>Tracheophyta</taxon>
        <taxon>Spermatophyta</taxon>
        <taxon>Magnoliopsida</taxon>
        <taxon>Ranunculales</taxon>
        <taxon>Ranunculaceae</taxon>
        <taxon>Thalictroideae</taxon>
        <taxon>Aquilegia</taxon>
    </lineage>
</organism>
<name>A0A2G5EZ25_AQUCA</name>
<dbReference type="InterPro" id="IPR051132">
    <property type="entry name" value="3-5_Exonuclease_domain"/>
</dbReference>
<dbReference type="Gene3D" id="3.30.420.10">
    <property type="entry name" value="Ribonuclease H-like superfamily/Ribonuclease H"/>
    <property type="match status" value="1"/>
</dbReference>
<dbReference type="GO" id="GO:0005634">
    <property type="term" value="C:nucleus"/>
    <property type="evidence" value="ECO:0007669"/>
    <property type="project" value="TreeGrafter"/>
</dbReference>
<evidence type="ECO:0000313" key="5">
    <source>
        <dbReference type="Proteomes" id="UP000230069"/>
    </source>
</evidence>
<dbReference type="InterPro" id="IPR002562">
    <property type="entry name" value="3'-5'_exonuclease_dom"/>
</dbReference>
<evidence type="ECO:0000256" key="1">
    <source>
        <dbReference type="ARBA" id="ARBA00022722"/>
    </source>
</evidence>
<reference evidence="4 5" key="1">
    <citation type="submission" date="2017-09" db="EMBL/GenBank/DDBJ databases">
        <title>WGS assembly of Aquilegia coerulea Goldsmith.</title>
        <authorList>
            <person name="Hodges S."/>
            <person name="Kramer E."/>
            <person name="Nordborg M."/>
            <person name="Tomkins J."/>
            <person name="Borevitz J."/>
            <person name="Derieg N."/>
            <person name="Yan J."/>
            <person name="Mihaltcheva S."/>
            <person name="Hayes R.D."/>
            <person name="Rokhsar D."/>
        </authorList>
    </citation>
    <scope>NUCLEOTIDE SEQUENCE [LARGE SCALE GENOMIC DNA]</scope>
    <source>
        <strain evidence="5">cv. Goldsmith</strain>
    </source>
</reference>
<dbReference type="GO" id="GO:0006139">
    <property type="term" value="P:nucleobase-containing compound metabolic process"/>
    <property type="evidence" value="ECO:0007669"/>
    <property type="project" value="InterPro"/>
</dbReference>
<dbReference type="STRING" id="218851.A0A2G5EZ25"/>
<evidence type="ECO:0000313" key="4">
    <source>
        <dbReference type="EMBL" id="PIA60998.1"/>
    </source>
</evidence>
<dbReference type="SUPFAM" id="SSF53098">
    <property type="entry name" value="Ribonuclease H-like"/>
    <property type="match status" value="1"/>
</dbReference>
<keyword evidence="5" id="KW-1185">Reference proteome</keyword>
<keyword evidence="1" id="KW-0540">Nuclease</keyword>
<accession>A0A2G5EZ25</accession>
<dbReference type="PANTHER" id="PTHR13620:SF105">
    <property type="entry name" value="OS01G0737700 PROTEIN"/>
    <property type="match status" value="1"/>
</dbReference>
<dbReference type="OrthoDB" id="1920326at2759"/>
<proteinExistence type="predicted"/>
<keyword evidence="2" id="KW-0378">Hydrolase</keyword>
<dbReference type="InParanoid" id="A0A2G5EZ25"/>
<dbReference type="GO" id="GO:0005737">
    <property type="term" value="C:cytoplasm"/>
    <property type="evidence" value="ECO:0007669"/>
    <property type="project" value="TreeGrafter"/>
</dbReference>
<dbReference type="InterPro" id="IPR012337">
    <property type="entry name" value="RNaseH-like_sf"/>
</dbReference>
<protein>
    <recommendedName>
        <fullName evidence="3">3'-5' exonuclease domain-containing protein</fullName>
    </recommendedName>
</protein>
<dbReference type="EMBL" id="KZ305020">
    <property type="protein sequence ID" value="PIA60998.1"/>
    <property type="molecule type" value="Genomic_DNA"/>
</dbReference>
<gene>
    <name evidence="4" type="ORF">AQUCO_00300488v1</name>
</gene>
<dbReference type="CDD" id="cd06141">
    <property type="entry name" value="WRN_exo"/>
    <property type="match status" value="1"/>
</dbReference>
<dbReference type="GO" id="GO:0008408">
    <property type="term" value="F:3'-5' exonuclease activity"/>
    <property type="evidence" value="ECO:0007669"/>
    <property type="project" value="InterPro"/>
</dbReference>
<sequence length="232" mass="26354">MTIGNEFSGKEDNYTCYTVTIYGNRITTVLTHNFDIVNEFISDILLFVNSKRLNGLIVGFVVEWCPNHTRNIENPPAILQLCVGNICLIFQIFGALLTNSSGFPRLSQRLANFLNNPAFTFVGVGIQEDVDKLNRFYNLRVANTVNLPTLAAQKLSRDELRNSGLKGLAREVLYMEIEKPKEVSRSKWDVRWLTYDQVQYACVDAFLSLEIEEKTKTKVKTICKSVLTQLST</sequence>
<dbReference type="InterPro" id="IPR036397">
    <property type="entry name" value="RNaseH_sf"/>
</dbReference>
<evidence type="ECO:0000259" key="3">
    <source>
        <dbReference type="Pfam" id="PF01612"/>
    </source>
</evidence>
<dbReference type="Pfam" id="PF01612">
    <property type="entry name" value="DNA_pol_A_exo1"/>
    <property type="match status" value="1"/>
</dbReference>